<comment type="catalytic activity">
    <reaction evidence="8">
        <text>an all-trans-polyprenyl diphosphate + 1,4-dihydroxy-2-naphthoate + H(+) = a 2-demethylmenaquinol + CO2 + diphosphate</text>
        <dbReference type="Rhea" id="RHEA:26478"/>
        <dbReference type="Rhea" id="RHEA-COMP:9563"/>
        <dbReference type="Rhea" id="RHEA-COMP:9564"/>
        <dbReference type="ChEBI" id="CHEBI:11173"/>
        <dbReference type="ChEBI" id="CHEBI:15378"/>
        <dbReference type="ChEBI" id="CHEBI:16526"/>
        <dbReference type="ChEBI" id="CHEBI:33019"/>
        <dbReference type="ChEBI" id="CHEBI:55437"/>
        <dbReference type="ChEBI" id="CHEBI:58914"/>
        <dbReference type="EC" id="2.5.1.74"/>
    </reaction>
</comment>
<keyword evidence="6 8" id="KW-1133">Transmembrane helix</keyword>
<proteinExistence type="inferred from homology"/>
<keyword evidence="4 8" id="KW-0808">Transferase</keyword>
<evidence type="ECO:0000256" key="9">
    <source>
        <dbReference type="NCBIfam" id="TIGR00751"/>
    </source>
</evidence>
<protein>
    <recommendedName>
        <fullName evidence="8 9">1,4-dihydroxy-2-naphthoate octaprenyltransferase</fullName>
        <shortName evidence="8">DHNA-octaprenyltransferase</shortName>
        <ecNumber evidence="8 9">2.5.1.74</ecNumber>
    </recommendedName>
</protein>
<evidence type="ECO:0000256" key="4">
    <source>
        <dbReference type="ARBA" id="ARBA00022679"/>
    </source>
</evidence>
<keyword evidence="7 8" id="KW-0472">Membrane</keyword>
<evidence type="ECO:0000256" key="7">
    <source>
        <dbReference type="ARBA" id="ARBA00023136"/>
    </source>
</evidence>
<accession>A0ABZ1BXD2</accession>
<evidence type="ECO:0000256" key="3">
    <source>
        <dbReference type="ARBA" id="ARBA00022475"/>
    </source>
</evidence>
<feature type="transmembrane region" description="Helical" evidence="8">
    <location>
        <begin position="110"/>
        <end position="127"/>
    </location>
</feature>
<evidence type="ECO:0000256" key="5">
    <source>
        <dbReference type="ARBA" id="ARBA00022692"/>
    </source>
</evidence>
<organism evidence="10 11">
    <name type="scientific">Carboxydichorda subterranea</name>
    <dbReference type="NCBI Taxonomy" id="3109565"/>
    <lineage>
        <taxon>Bacteria</taxon>
        <taxon>Bacillati</taxon>
        <taxon>Bacillota</taxon>
        <taxon>Limnochordia</taxon>
        <taxon>Limnochordales</taxon>
        <taxon>Geochordaceae</taxon>
        <taxon>Carboxydichorda</taxon>
    </lineage>
</organism>
<evidence type="ECO:0000256" key="2">
    <source>
        <dbReference type="ARBA" id="ARBA00022428"/>
    </source>
</evidence>
<dbReference type="PANTHER" id="PTHR13929">
    <property type="entry name" value="1,4-DIHYDROXY-2-NAPHTHOATE OCTAPRENYLTRANSFERASE"/>
    <property type="match status" value="1"/>
</dbReference>
<evidence type="ECO:0000313" key="11">
    <source>
        <dbReference type="Proteomes" id="UP001332192"/>
    </source>
</evidence>
<feature type="transmembrane region" description="Helical" evidence="8">
    <location>
        <begin position="53"/>
        <end position="75"/>
    </location>
</feature>
<name>A0ABZ1BXD2_9FIRM</name>
<dbReference type="EC" id="2.5.1.74" evidence="8 9"/>
<keyword evidence="5 8" id="KW-0812">Transmembrane</keyword>
<feature type="transmembrane region" description="Helical" evidence="8">
    <location>
        <begin position="235"/>
        <end position="260"/>
    </location>
</feature>
<sequence length="311" mass="31999">MGVTGPAEAAAGLRQPGVSRAKAWVMAARIPTLPAATAPVLAGTGAAAAHGPLSLPVFLATLAAALLIQVGTNFANDLYDFRKGADRPGRLGPTRVTQTGLLSERDVERGTIVAFGAAVLIGAYLASVGGWPIVAVGLASIVAGVLYTGGPWPIGYHGLGDLFVFVFFGVVAVTGTFYLQAGAVTPGALLASVPVGLLVTDILVVNNLRDIDQDRQAGKRTLAVRIGEQATRIQYALFVVVALAMPAVLRAVGAAGPLFWLPWLSAPIAWPLVRRVLGGERGATLNQVLKGTGRLLLAYSALLAIGMARSP</sequence>
<feature type="transmembrane region" description="Helical" evidence="8">
    <location>
        <begin position="162"/>
        <end position="181"/>
    </location>
</feature>
<keyword evidence="2 8" id="KW-0474">Menaquinone biosynthesis</keyword>
<dbReference type="Proteomes" id="UP001332192">
    <property type="component" value="Chromosome"/>
</dbReference>
<comment type="subcellular location">
    <subcellularLocation>
        <location evidence="8">Cell membrane</location>
        <topology evidence="8">Multi-pass membrane protein</topology>
    </subcellularLocation>
    <subcellularLocation>
        <location evidence="1">Membrane</location>
        <topology evidence="1">Multi-pass membrane protein</topology>
    </subcellularLocation>
</comment>
<evidence type="ECO:0000313" key="10">
    <source>
        <dbReference type="EMBL" id="WRP17456.1"/>
    </source>
</evidence>
<dbReference type="EMBL" id="CP141615">
    <property type="protein sequence ID" value="WRP17456.1"/>
    <property type="molecule type" value="Genomic_DNA"/>
</dbReference>
<feature type="transmembrane region" description="Helical" evidence="8">
    <location>
        <begin position="187"/>
        <end position="205"/>
    </location>
</feature>
<dbReference type="InterPro" id="IPR004657">
    <property type="entry name" value="MenA"/>
</dbReference>
<dbReference type="PIRSF" id="PIRSF005355">
    <property type="entry name" value="UBIAD1"/>
    <property type="match status" value="1"/>
</dbReference>
<dbReference type="PANTHER" id="PTHR13929:SF0">
    <property type="entry name" value="UBIA PRENYLTRANSFERASE DOMAIN-CONTAINING PROTEIN 1"/>
    <property type="match status" value="1"/>
</dbReference>
<keyword evidence="11" id="KW-1185">Reference proteome</keyword>
<dbReference type="Pfam" id="PF01040">
    <property type="entry name" value="UbiA"/>
    <property type="match status" value="1"/>
</dbReference>
<comment type="similarity">
    <text evidence="8">Belongs to the MenA family. Type 1 subfamily.</text>
</comment>
<dbReference type="HAMAP" id="MF_01937">
    <property type="entry name" value="MenA_1"/>
    <property type="match status" value="1"/>
</dbReference>
<reference evidence="10 11" key="1">
    <citation type="journal article" date="2024" name="Front. Microbiol.">
        <title>Novel thermophilic genera Geochorda gen. nov. and Carboxydochorda gen. nov. from the deep terrestrial subsurface reveal the ecophysiological diversity in the class Limnochordia.</title>
        <authorList>
            <person name="Karnachuk O.V."/>
            <person name="Lukina A.P."/>
            <person name="Avakyan M.R."/>
            <person name="Kadnikov V.V."/>
            <person name="Begmatov S."/>
            <person name="Beletsky A.V."/>
            <person name="Vlasova K.G."/>
            <person name="Novikov A.A."/>
            <person name="Shcherbakova V.A."/>
            <person name="Mardanov A.V."/>
            <person name="Ravin N.V."/>
        </authorList>
    </citation>
    <scope>NUCLEOTIDE SEQUENCE [LARGE SCALE GENOMIC DNA]</scope>
    <source>
        <strain evidence="10 11">L945</strain>
    </source>
</reference>
<dbReference type="InterPro" id="IPR026046">
    <property type="entry name" value="UBIAD1"/>
</dbReference>
<evidence type="ECO:0000256" key="8">
    <source>
        <dbReference type="HAMAP-Rule" id="MF_01937"/>
    </source>
</evidence>
<dbReference type="InterPro" id="IPR044878">
    <property type="entry name" value="UbiA_sf"/>
</dbReference>
<feature type="transmembrane region" description="Helical" evidence="8">
    <location>
        <begin position="133"/>
        <end position="150"/>
    </location>
</feature>
<dbReference type="NCBIfam" id="TIGR00751">
    <property type="entry name" value="menA"/>
    <property type="match status" value="1"/>
</dbReference>
<evidence type="ECO:0000256" key="6">
    <source>
        <dbReference type="ARBA" id="ARBA00022989"/>
    </source>
</evidence>
<dbReference type="NCBIfam" id="NF004751">
    <property type="entry name" value="PRK06080.1-3"/>
    <property type="match status" value="1"/>
</dbReference>
<comment type="function">
    <text evidence="8">Conversion of 1,4-dihydroxy-2-naphthoate (DHNA) to demethylmenaquinone (DMK).</text>
</comment>
<dbReference type="RefSeq" id="WP_324716726.1">
    <property type="nucleotide sequence ID" value="NZ_CP141615.1"/>
</dbReference>
<dbReference type="GO" id="GO:0046428">
    <property type="term" value="F:1,4-dihydroxy-2-naphthoate polyprenyltransferase activity"/>
    <property type="evidence" value="ECO:0007669"/>
    <property type="project" value="UniProtKB-EC"/>
</dbReference>
<dbReference type="Gene3D" id="1.10.357.140">
    <property type="entry name" value="UbiA prenyltransferase"/>
    <property type="match status" value="1"/>
</dbReference>
<evidence type="ECO:0000256" key="1">
    <source>
        <dbReference type="ARBA" id="ARBA00004141"/>
    </source>
</evidence>
<dbReference type="CDD" id="cd13962">
    <property type="entry name" value="PT_UbiA_UBIAD1"/>
    <property type="match status" value="1"/>
</dbReference>
<gene>
    <name evidence="8" type="primary">menA</name>
    <name evidence="10" type="ORF">U7230_00110</name>
</gene>
<comment type="pathway">
    <text evidence="8">Quinol/quinone metabolism; menaquinone biosynthesis; menaquinol from 1,4-dihydroxy-2-naphthoate: step 1/2.</text>
</comment>
<dbReference type="InterPro" id="IPR000537">
    <property type="entry name" value="UbiA_prenyltransferase"/>
</dbReference>
<keyword evidence="3 8" id="KW-1003">Cell membrane</keyword>